<sequence length="830" mass="94012">MAPKGAGWRPCGDYRELNKRTKPDNYPVPHIQTFTRYLHGSTVFSKLDLVRAFHQIPVAEEDICKTAITTPFGLFEYTRMPFGLRNAAQTFQRFIDSVFHGLSFVISYIDDVLIFSKTREDHYSHLEQVLDRLRTHGLQVHLKKCEFFQSEVDFLGHRVTPEGIKPLQKKIQIITDWPTPTDSNALRRFLGVVGFYRRFVPNFADCICPLQDLLTASLQSAGNFQWTEQHQKSFENIKQALSERLLLHHPDPNCTAYHLYTDASADCVGAVLHQTSSTGTSPLGMFSKKLSSSQRMYSTFDRELLAAYLAVLHFRSLIEGLSVTLFTDHKPLAQAFHANRTTTSDRNQRYLTVLSEYVADVQYIRGADNVIADALSRLPDFPVNDHVSNIATVAVVAAPSSQFPVDLPSIAEAQRPESFSAAPNIRSYSLDKDVVVWCETSTPYPRPIIPPSLRDAVIASFHRLGHFGYRKTAKLITERYFWPGMRKSIKTYCWNCQDCQRSKVTRHTVSPQQAFALPSNRFEAVHIDIVGPLPPANATTFGHQSARYLLTMVDRSTGWLEATPLESITAEVVAHAFVSSWVSRYGVPLYVITDRGRQFESEFFHSVSSSIGFHRLRTTAYHPQTNGRVERAHRTLKTMLRARGNDWLTDLPVALLAMHVAPDDQGISPFTRVTGELPMVPRILTSEPLAPTDIRTRLQELLTELPSPHAKTHEPRSYVPKDLEMAEFVWVRVDRVRSPLEAPYSGPYRVKQRTDKFFVIFLPSGNTESVSIDRLKPARLSLPKSAVQPAANSLPEKAAKPKEPVDSSPPRATSSGRRVQFRRHNDYIYY</sequence>
<evidence type="ECO:0000259" key="10">
    <source>
        <dbReference type="PROSITE" id="PS50878"/>
    </source>
</evidence>
<dbReference type="InterPro" id="IPR001584">
    <property type="entry name" value="Integrase_cat-core"/>
</dbReference>
<dbReference type="InterPro" id="IPR036397">
    <property type="entry name" value="RNaseH_sf"/>
</dbReference>
<dbReference type="Gene3D" id="1.10.340.70">
    <property type="match status" value="1"/>
</dbReference>
<gene>
    <name evidence="12" type="ORF">BOX15_Mlig008949g8</name>
</gene>
<dbReference type="SUPFAM" id="SSF53098">
    <property type="entry name" value="Ribonuclease H-like"/>
    <property type="match status" value="1"/>
</dbReference>
<dbReference type="Gene3D" id="3.10.10.10">
    <property type="entry name" value="HIV Type 1 Reverse Transcriptase, subunit A, domain 1"/>
    <property type="match status" value="1"/>
</dbReference>
<dbReference type="PROSITE" id="PS50994">
    <property type="entry name" value="INTEGRASE"/>
    <property type="match status" value="1"/>
</dbReference>
<dbReference type="Gene3D" id="3.30.70.270">
    <property type="match status" value="2"/>
</dbReference>
<keyword evidence="3" id="KW-0548">Nucleotidyltransferase</keyword>
<keyword evidence="8" id="KW-0511">Multifunctional enzyme</keyword>
<evidence type="ECO:0000256" key="7">
    <source>
        <dbReference type="ARBA" id="ARBA00022918"/>
    </source>
</evidence>
<dbReference type="GO" id="GO:0008233">
    <property type="term" value="F:peptidase activity"/>
    <property type="evidence" value="ECO:0007669"/>
    <property type="project" value="UniProtKB-KW"/>
</dbReference>
<proteinExistence type="predicted"/>
<dbReference type="GO" id="GO:0003964">
    <property type="term" value="F:RNA-directed DNA polymerase activity"/>
    <property type="evidence" value="ECO:0007669"/>
    <property type="project" value="UniProtKB-KW"/>
</dbReference>
<dbReference type="InterPro" id="IPR012337">
    <property type="entry name" value="RNaseH-like_sf"/>
</dbReference>
<keyword evidence="2" id="KW-0808">Transferase</keyword>
<dbReference type="EMBL" id="NIVC01004485">
    <property type="protein sequence ID" value="PAA47335.1"/>
    <property type="molecule type" value="Genomic_DNA"/>
</dbReference>
<dbReference type="PROSITE" id="PS50878">
    <property type="entry name" value="RT_POL"/>
    <property type="match status" value="1"/>
</dbReference>
<dbReference type="CDD" id="cd09274">
    <property type="entry name" value="RNase_HI_RT_Ty3"/>
    <property type="match status" value="1"/>
</dbReference>
<keyword evidence="4" id="KW-0540">Nuclease</keyword>
<accession>A0A267DDN7</accession>
<protein>
    <recommendedName>
        <fullName evidence="14">Integrase catalytic domain-containing protein</fullName>
    </recommendedName>
</protein>
<keyword evidence="6" id="KW-0378">Hydrolase</keyword>
<feature type="domain" description="Integrase catalytic" evidence="11">
    <location>
        <begin position="514"/>
        <end position="699"/>
    </location>
</feature>
<keyword evidence="13" id="KW-1185">Reference proteome</keyword>
<evidence type="ECO:0000256" key="3">
    <source>
        <dbReference type="ARBA" id="ARBA00022695"/>
    </source>
</evidence>
<dbReference type="InterPro" id="IPR041588">
    <property type="entry name" value="Integrase_H2C2"/>
</dbReference>
<feature type="region of interest" description="Disordered" evidence="9">
    <location>
        <begin position="784"/>
        <end position="820"/>
    </location>
</feature>
<dbReference type="PANTHER" id="PTHR37984">
    <property type="entry name" value="PROTEIN CBG26694"/>
    <property type="match status" value="1"/>
</dbReference>
<evidence type="ECO:0000259" key="11">
    <source>
        <dbReference type="PROSITE" id="PS50994"/>
    </source>
</evidence>
<evidence type="ECO:0000256" key="4">
    <source>
        <dbReference type="ARBA" id="ARBA00022722"/>
    </source>
</evidence>
<dbReference type="FunFam" id="3.10.10.10:FF:000007">
    <property type="entry name" value="Retrovirus-related Pol polyprotein from transposon 17.6-like Protein"/>
    <property type="match status" value="1"/>
</dbReference>
<dbReference type="Pfam" id="PF17921">
    <property type="entry name" value="Integrase_H2C2"/>
    <property type="match status" value="1"/>
</dbReference>
<evidence type="ECO:0000256" key="5">
    <source>
        <dbReference type="ARBA" id="ARBA00022759"/>
    </source>
</evidence>
<reference evidence="12 13" key="1">
    <citation type="submission" date="2017-06" db="EMBL/GenBank/DDBJ databases">
        <title>A platform for efficient transgenesis in Macrostomum lignano, a flatworm model organism for stem cell research.</title>
        <authorList>
            <person name="Berezikov E."/>
        </authorList>
    </citation>
    <scope>NUCLEOTIDE SEQUENCE [LARGE SCALE GENOMIC DNA]</scope>
    <source>
        <strain evidence="12">DV1</strain>
        <tissue evidence="12">Whole organism</tissue>
    </source>
</reference>
<dbReference type="CDD" id="cd01647">
    <property type="entry name" value="RT_LTR"/>
    <property type="match status" value="1"/>
</dbReference>
<dbReference type="InterPro" id="IPR043502">
    <property type="entry name" value="DNA/RNA_pol_sf"/>
</dbReference>
<evidence type="ECO:0000313" key="13">
    <source>
        <dbReference type="Proteomes" id="UP000215902"/>
    </source>
</evidence>
<feature type="domain" description="Reverse transcriptase" evidence="10">
    <location>
        <begin position="1"/>
        <end position="159"/>
    </location>
</feature>
<dbReference type="InterPro" id="IPR043128">
    <property type="entry name" value="Rev_trsase/Diguanyl_cyclase"/>
</dbReference>
<dbReference type="GO" id="GO:0006508">
    <property type="term" value="P:proteolysis"/>
    <property type="evidence" value="ECO:0007669"/>
    <property type="project" value="UniProtKB-KW"/>
</dbReference>
<evidence type="ECO:0000256" key="8">
    <source>
        <dbReference type="ARBA" id="ARBA00023268"/>
    </source>
</evidence>
<dbReference type="FunFam" id="1.10.340.70:FF:000001">
    <property type="entry name" value="Retrovirus-related Pol polyprotein from transposon gypsy-like Protein"/>
    <property type="match status" value="1"/>
</dbReference>
<dbReference type="GO" id="GO:0004519">
    <property type="term" value="F:endonuclease activity"/>
    <property type="evidence" value="ECO:0007669"/>
    <property type="project" value="UniProtKB-KW"/>
</dbReference>
<dbReference type="InterPro" id="IPR050951">
    <property type="entry name" value="Retrovirus_Pol_polyprotein"/>
</dbReference>
<evidence type="ECO:0000256" key="6">
    <source>
        <dbReference type="ARBA" id="ARBA00022801"/>
    </source>
</evidence>
<dbReference type="GO" id="GO:0015074">
    <property type="term" value="P:DNA integration"/>
    <property type="evidence" value="ECO:0007669"/>
    <property type="project" value="InterPro"/>
</dbReference>
<dbReference type="OrthoDB" id="6378238at2759"/>
<keyword evidence="5" id="KW-0255">Endonuclease</keyword>
<name>A0A267DDN7_9PLAT</name>
<evidence type="ECO:0000256" key="9">
    <source>
        <dbReference type="SAM" id="MobiDB-lite"/>
    </source>
</evidence>
<organism evidence="12 13">
    <name type="scientific">Macrostomum lignano</name>
    <dbReference type="NCBI Taxonomy" id="282301"/>
    <lineage>
        <taxon>Eukaryota</taxon>
        <taxon>Metazoa</taxon>
        <taxon>Spiralia</taxon>
        <taxon>Lophotrochozoa</taxon>
        <taxon>Platyhelminthes</taxon>
        <taxon>Rhabditophora</taxon>
        <taxon>Macrostomorpha</taxon>
        <taxon>Macrostomida</taxon>
        <taxon>Macrostomidae</taxon>
        <taxon>Macrostomum</taxon>
    </lineage>
</organism>
<dbReference type="STRING" id="282301.A0A267DDN7"/>
<dbReference type="Pfam" id="PF00078">
    <property type="entry name" value="RVT_1"/>
    <property type="match status" value="1"/>
</dbReference>
<dbReference type="Gene3D" id="3.30.420.10">
    <property type="entry name" value="Ribonuclease H-like superfamily/Ribonuclease H"/>
    <property type="match status" value="1"/>
</dbReference>
<evidence type="ECO:0000313" key="12">
    <source>
        <dbReference type="EMBL" id="PAA47335.1"/>
    </source>
</evidence>
<dbReference type="InterPro" id="IPR041577">
    <property type="entry name" value="RT_RNaseH_2"/>
</dbReference>
<comment type="caution">
    <text evidence="12">The sequence shown here is derived from an EMBL/GenBank/DDBJ whole genome shotgun (WGS) entry which is preliminary data.</text>
</comment>
<dbReference type="SUPFAM" id="SSF56672">
    <property type="entry name" value="DNA/RNA polymerases"/>
    <property type="match status" value="1"/>
</dbReference>
<keyword evidence="7" id="KW-0695">RNA-directed DNA polymerase</keyword>
<dbReference type="Gene3D" id="3.10.20.370">
    <property type="match status" value="1"/>
</dbReference>
<dbReference type="Proteomes" id="UP000215902">
    <property type="component" value="Unassembled WGS sequence"/>
</dbReference>
<evidence type="ECO:0000256" key="2">
    <source>
        <dbReference type="ARBA" id="ARBA00022679"/>
    </source>
</evidence>
<dbReference type="PANTHER" id="PTHR37984:SF5">
    <property type="entry name" value="PROTEIN NYNRIN-LIKE"/>
    <property type="match status" value="1"/>
</dbReference>
<evidence type="ECO:0000256" key="1">
    <source>
        <dbReference type="ARBA" id="ARBA00022670"/>
    </source>
</evidence>
<dbReference type="GO" id="GO:0003676">
    <property type="term" value="F:nucleic acid binding"/>
    <property type="evidence" value="ECO:0007669"/>
    <property type="project" value="InterPro"/>
</dbReference>
<keyword evidence="1" id="KW-0645">Protease</keyword>
<evidence type="ECO:0008006" key="14">
    <source>
        <dbReference type="Google" id="ProtNLM"/>
    </source>
</evidence>
<dbReference type="InterPro" id="IPR000477">
    <property type="entry name" value="RT_dom"/>
</dbReference>
<dbReference type="AlphaFoldDB" id="A0A267DDN7"/>
<dbReference type="FunFam" id="3.30.70.270:FF:000020">
    <property type="entry name" value="Transposon Tf2-6 polyprotein-like Protein"/>
    <property type="match status" value="1"/>
</dbReference>
<dbReference type="Pfam" id="PF17919">
    <property type="entry name" value="RT_RNaseH_2"/>
    <property type="match status" value="1"/>
</dbReference>